<keyword evidence="11" id="KW-1185">Reference proteome</keyword>
<dbReference type="RefSeq" id="WP_016208354.1">
    <property type="nucleotide sequence ID" value="NZ_ASRV01000182.1"/>
</dbReference>
<evidence type="ECO:0000256" key="3">
    <source>
        <dbReference type="ARBA" id="ARBA00023125"/>
    </source>
</evidence>
<organism evidence="10 11">
    <name type="scientific">Clostridium sartagoforme AAU1</name>
    <dbReference type="NCBI Taxonomy" id="1202534"/>
    <lineage>
        <taxon>Bacteria</taxon>
        <taxon>Bacillati</taxon>
        <taxon>Bacillota</taxon>
        <taxon>Clostridia</taxon>
        <taxon>Eubacteriales</taxon>
        <taxon>Clostridiaceae</taxon>
        <taxon>Clostridium</taxon>
    </lineage>
</organism>
<keyword evidence="2" id="KW-0805">Transcription regulation</keyword>
<dbReference type="EMBL" id="ASRV01000182">
    <property type="protein sequence ID" value="EOR20773.1"/>
    <property type="molecule type" value="Genomic_DNA"/>
</dbReference>
<dbReference type="GO" id="GO:0000976">
    <property type="term" value="F:transcription cis-regulatory region binding"/>
    <property type="evidence" value="ECO:0007669"/>
    <property type="project" value="TreeGrafter"/>
</dbReference>
<evidence type="ECO:0000256" key="7">
    <source>
        <dbReference type="PROSITE-ProRule" id="PRU01091"/>
    </source>
</evidence>
<evidence type="ECO:0000256" key="1">
    <source>
        <dbReference type="ARBA" id="ARBA00018672"/>
    </source>
</evidence>
<feature type="DNA-binding region" description="OmpR/PhoB-type" evidence="7">
    <location>
        <begin position="126"/>
        <end position="225"/>
    </location>
</feature>
<dbReference type="Gene3D" id="1.10.10.10">
    <property type="entry name" value="Winged helix-like DNA-binding domain superfamily/Winged helix DNA-binding domain"/>
    <property type="match status" value="1"/>
</dbReference>
<reference evidence="10 11" key="1">
    <citation type="submission" date="2013-03" db="EMBL/GenBank/DDBJ databases">
        <title>Whole genome shotgun sequencing of Clostridium sartagoforme AAU1.</title>
        <authorList>
            <person name="Joshi C.G."/>
            <person name="Duggirala S.M."/>
            <person name="Nathani N.M."/>
            <person name="Bhatt V.D."/>
            <person name="Patel A.K."/>
            <person name="Pandya P.R."/>
            <person name="KaPatel J.A."/>
        </authorList>
    </citation>
    <scope>NUCLEOTIDE SEQUENCE [LARGE SCALE GENOMIC DNA]</scope>
    <source>
        <strain evidence="10 11">AAU1</strain>
    </source>
</reference>
<dbReference type="SMART" id="SM00862">
    <property type="entry name" value="Trans_reg_C"/>
    <property type="match status" value="1"/>
</dbReference>
<dbReference type="PROSITE" id="PS51755">
    <property type="entry name" value="OMPR_PHOB"/>
    <property type="match status" value="1"/>
</dbReference>
<evidence type="ECO:0000256" key="5">
    <source>
        <dbReference type="ARBA" id="ARBA00024867"/>
    </source>
</evidence>
<dbReference type="GO" id="GO:0032993">
    <property type="term" value="C:protein-DNA complex"/>
    <property type="evidence" value="ECO:0007669"/>
    <property type="project" value="TreeGrafter"/>
</dbReference>
<dbReference type="PROSITE" id="PS50110">
    <property type="entry name" value="RESPONSE_REGULATORY"/>
    <property type="match status" value="1"/>
</dbReference>
<dbReference type="PANTHER" id="PTHR48111:SF43">
    <property type="entry name" value="STAGE 0 SPORULATION PROTEIN A HOMOLOG"/>
    <property type="match status" value="1"/>
</dbReference>
<dbReference type="InterPro" id="IPR036388">
    <property type="entry name" value="WH-like_DNA-bd_sf"/>
</dbReference>
<evidence type="ECO:0000256" key="4">
    <source>
        <dbReference type="ARBA" id="ARBA00023163"/>
    </source>
</evidence>
<dbReference type="CDD" id="cd18159">
    <property type="entry name" value="REC_OmpR_NsrR-like"/>
    <property type="match status" value="1"/>
</dbReference>
<keyword evidence="3 7" id="KW-0238">DNA-binding</keyword>
<dbReference type="InterPro" id="IPR011006">
    <property type="entry name" value="CheY-like_superfamily"/>
</dbReference>
<dbReference type="InterPro" id="IPR016032">
    <property type="entry name" value="Sig_transdc_resp-reg_C-effctor"/>
</dbReference>
<evidence type="ECO:0000256" key="2">
    <source>
        <dbReference type="ARBA" id="ARBA00023015"/>
    </source>
</evidence>
<dbReference type="Gene3D" id="3.40.50.2300">
    <property type="match status" value="1"/>
</dbReference>
<dbReference type="Pfam" id="PF00072">
    <property type="entry name" value="Response_reg"/>
    <property type="match status" value="1"/>
</dbReference>
<proteinExistence type="predicted"/>
<keyword evidence="4" id="KW-0804">Transcription</keyword>
<evidence type="ECO:0000313" key="11">
    <source>
        <dbReference type="Proteomes" id="UP000013988"/>
    </source>
</evidence>
<protein>
    <recommendedName>
        <fullName evidence="1">Stage 0 sporulation protein A homolog</fullName>
    </recommendedName>
</protein>
<comment type="caution">
    <text evidence="10">The sequence shown here is derived from an EMBL/GenBank/DDBJ whole genome shotgun (WGS) entry which is preliminary data.</text>
</comment>
<feature type="domain" description="OmpR/PhoB-type" evidence="9">
    <location>
        <begin position="126"/>
        <end position="225"/>
    </location>
</feature>
<feature type="modified residue" description="4-aspartylphosphate" evidence="6">
    <location>
        <position position="52"/>
    </location>
</feature>
<dbReference type="InterPro" id="IPR001789">
    <property type="entry name" value="Sig_transdc_resp-reg_receiver"/>
</dbReference>
<dbReference type="CDD" id="cd00383">
    <property type="entry name" value="trans_reg_C"/>
    <property type="match status" value="1"/>
</dbReference>
<gene>
    <name evidence="10" type="ORF">A500_15450</name>
</gene>
<dbReference type="InterPro" id="IPR039420">
    <property type="entry name" value="WalR-like"/>
</dbReference>
<dbReference type="InterPro" id="IPR001867">
    <property type="entry name" value="OmpR/PhoB-type_DNA-bd"/>
</dbReference>
<evidence type="ECO:0000256" key="6">
    <source>
        <dbReference type="PROSITE-ProRule" id="PRU00169"/>
    </source>
</evidence>
<evidence type="ECO:0000259" key="9">
    <source>
        <dbReference type="PROSITE" id="PS51755"/>
    </source>
</evidence>
<dbReference type="GO" id="GO:0000156">
    <property type="term" value="F:phosphorelay response regulator activity"/>
    <property type="evidence" value="ECO:0007669"/>
    <property type="project" value="TreeGrafter"/>
</dbReference>
<dbReference type="GO" id="GO:0006355">
    <property type="term" value="P:regulation of DNA-templated transcription"/>
    <property type="evidence" value="ECO:0007669"/>
    <property type="project" value="InterPro"/>
</dbReference>
<dbReference type="AlphaFoldDB" id="R9BUM2"/>
<evidence type="ECO:0000313" key="10">
    <source>
        <dbReference type="EMBL" id="EOR20773.1"/>
    </source>
</evidence>
<evidence type="ECO:0000259" key="8">
    <source>
        <dbReference type="PROSITE" id="PS50110"/>
    </source>
</evidence>
<dbReference type="Gene3D" id="6.10.250.690">
    <property type="match status" value="1"/>
</dbReference>
<dbReference type="SUPFAM" id="SSF52172">
    <property type="entry name" value="CheY-like"/>
    <property type="match status" value="1"/>
</dbReference>
<dbReference type="Proteomes" id="UP000013988">
    <property type="component" value="Unassembled WGS sequence"/>
</dbReference>
<comment type="function">
    <text evidence="5">May play the central regulatory role in sporulation. It may be an element of the effector pathway responsible for the activation of sporulation genes in response to nutritional stress. Spo0A may act in concert with spo0H (a sigma factor) to control the expression of some genes that are critical to the sporulation process.</text>
</comment>
<accession>R9BUM2</accession>
<keyword evidence="6" id="KW-0597">Phosphoprotein</keyword>
<dbReference type="GO" id="GO:0005829">
    <property type="term" value="C:cytosol"/>
    <property type="evidence" value="ECO:0007669"/>
    <property type="project" value="TreeGrafter"/>
</dbReference>
<sequence>MREILLIEDDLDLSKQLLLSLNKWGFSVEIIDDFSNIIEEFTEKNPSLIIMDVNLPYYDGFYWCEKIRAISKVPIIFLSSRDSNMDLIMGINNGGDDYITKPFSIEVLITKINALLRRSYDYTFSDSVIYYDDTVLDVEKCTFKYEDNIIDLTKNEMKILSILIKNKGKVVSRDKIMMSLWNDDEFVSDNTLTVNVTRLRGRLKDELGLNDFIKTKKGIGIWFNELNKIYKRKEYKYYIFNSLINSNKHIFNFNKFIQW</sequence>
<dbReference type="PATRIC" id="fig|1202534.3.peg.3059"/>
<dbReference type="PANTHER" id="PTHR48111">
    <property type="entry name" value="REGULATOR OF RPOS"/>
    <property type="match status" value="1"/>
</dbReference>
<feature type="domain" description="Response regulatory" evidence="8">
    <location>
        <begin position="3"/>
        <end position="116"/>
    </location>
</feature>
<dbReference type="SUPFAM" id="SSF46894">
    <property type="entry name" value="C-terminal effector domain of the bipartite response regulators"/>
    <property type="match status" value="1"/>
</dbReference>
<dbReference type="Pfam" id="PF00486">
    <property type="entry name" value="Trans_reg_C"/>
    <property type="match status" value="1"/>
</dbReference>
<dbReference type="SMART" id="SM00448">
    <property type="entry name" value="REC"/>
    <property type="match status" value="1"/>
</dbReference>
<name>R9BUM2_9CLOT</name>